<dbReference type="GO" id="GO:0051959">
    <property type="term" value="F:dynein light intermediate chain binding"/>
    <property type="evidence" value="ECO:0007669"/>
    <property type="project" value="InterPro"/>
</dbReference>
<dbReference type="InterPro" id="IPR041228">
    <property type="entry name" value="Dynein_C"/>
</dbReference>
<dbReference type="GO" id="GO:0007018">
    <property type="term" value="P:microtubule-based movement"/>
    <property type="evidence" value="ECO:0007669"/>
    <property type="project" value="InterPro"/>
</dbReference>
<dbReference type="OMA" id="FKHERIY"/>
<dbReference type="EMBL" id="BEZZ01064440">
    <property type="protein sequence ID" value="GCC41794.1"/>
    <property type="molecule type" value="Genomic_DNA"/>
</dbReference>
<dbReference type="PANTHER" id="PTHR46961:SF8">
    <property type="entry name" value="DYNEIN AXONEMAL HEAVY CHAIN 7"/>
    <property type="match status" value="1"/>
</dbReference>
<dbReference type="Pfam" id="PF18199">
    <property type="entry name" value="Dynein_C"/>
    <property type="match status" value="1"/>
</dbReference>
<sequence length="94" mass="10568">MFLQGAGWDKRNACLVEAEPMQLVCAMPSIHFKPVENKKKSGKGIYSCPCYYYSQRSGSSRHTSFVVGIELKTGDKPPDHWIKRGTALLLSLDY</sequence>
<dbReference type="InterPro" id="IPR043160">
    <property type="entry name" value="Dynein_C_barrel"/>
</dbReference>
<dbReference type="GO" id="GO:0045505">
    <property type="term" value="F:dynein intermediate chain binding"/>
    <property type="evidence" value="ECO:0007669"/>
    <property type="project" value="InterPro"/>
</dbReference>
<proteinExistence type="predicted"/>
<dbReference type="Gene3D" id="3.10.490.20">
    <property type="match status" value="1"/>
</dbReference>
<dbReference type="STRING" id="137246.A0A401TGK4"/>
<dbReference type="PANTHER" id="PTHR46961">
    <property type="entry name" value="DYNEIN HEAVY CHAIN 1, AXONEMAL-LIKE PROTEIN"/>
    <property type="match status" value="1"/>
</dbReference>
<dbReference type="AlphaFoldDB" id="A0A401TGK4"/>
<gene>
    <name evidence="2" type="ORF">chiPu_0025737</name>
</gene>
<feature type="domain" description="Dynein heavy chain C-terminal" evidence="1">
    <location>
        <begin position="1"/>
        <end position="90"/>
    </location>
</feature>
<comment type="caution">
    <text evidence="2">The sequence shown here is derived from an EMBL/GenBank/DDBJ whole genome shotgun (WGS) entry which is preliminary data.</text>
</comment>
<protein>
    <recommendedName>
        <fullName evidence="1">Dynein heavy chain C-terminal domain-containing protein</fullName>
    </recommendedName>
</protein>
<organism evidence="2 3">
    <name type="scientific">Chiloscyllium punctatum</name>
    <name type="common">Brownbanded bambooshark</name>
    <name type="synonym">Hemiscyllium punctatum</name>
    <dbReference type="NCBI Taxonomy" id="137246"/>
    <lineage>
        <taxon>Eukaryota</taxon>
        <taxon>Metazoa</taxon>
        <taxon>Chordata</taxon>
        <taxon>Craniata</taxon>
        <taxon>Vertebrata</taxon>
        <taxon>Chondrichthyes</taxon>
        <taxon>Elasmobranchii</taxon>
        <taxon>Galeomorphii</taxon>
        <taxon>Galeoidea</taxon>
        <taxon>Orectolobiformes</taxon>
        <taxon>Hemiscylliidae</taxon>
        <taxon>Chiloscyllium</taxon>
    </lineage>
</organism>
<dbReference type="Proteomes" id="UP000287033">
    <property type="component" value="Unassembled WGS sequence"/>
</dbReference>
<dbReference type="InterPro" id="IPR026983">
    <property type="entry name" value="DHC"/>
</dbReference>
<evidence type="ECO:0000259" key="1">
    <source>
        <dbReference type="Pfam" id="PF18199"/>
    </source>
</evidence>
<reference evidence="2 3" key="1">
    <citation type="journal article" date="2018" name="Nat. Ecol. Evol.">
        <title>Shark genomes provide insights into elasmobranch evolution and the origin of vertebrates.</title>
        <authorList>
            <person name="Hara Y"/>
            <person name="Yamaguchi K"/>
            <person name="Onimaru K"/>
            <person name="Kadota M"/>
            <person name="Koyanagi M"/>
            <person name="Keeley SD"/>
            <person name="Tatsumi K"/>
            <person name="Tanaka K"/>
            <person name="Motone F"/>
            <person name="Kageyama Y"/>
            <person name="Nozu R"/>
            <person name="Adachi N"/>
            <person name="Nishimura O"/>
            <person name="Nakagawa R"/>
            <person name="Tanegashima C"/>
            <person name="Kiyatake I"/>
            <person name="Matsumoto R"/>
            <person name="Murakumo K"/>
            <person name="Nishida K"/>
            <person name="Terakita A"/>
            <person name="Kuratani S"/>
            <person name="Sato K"/>
            <person name="Hyodo S Kuraku.S."/>
        </authorList>
    </citation>
    <scope>NUCLEOTIDE SEQUENCE [LARGE SCALE GENOMIC DNA]</scope>
</reference>
<evidence type="ECO:0000313" key="2">
    <source>
        <dbReference type="EMBL" id="GCC41794.1"/>
    </source>
</evidence>
<name>A0A401TGK4_CHIPU</name>
<dbReference type="GO" id="GO:0030286">
    <property type="term" value="C:dynein complex"/>
    <property type="evidence" value="ECO:0007669"/>
    <property type="project" value="InterPro"/>
</dbReference>
<dbReference type="FunFam" id="3.10.490.20:FF:000009">
    <property type="entry name" value="Dynein heavy chain 4"/>
    <property type="match status" value="1"/>
</dbReference>
<keyword evidence="3" id="KW-1185">Reference proteome</keyword>
<dbReference type="OrthoDB" id="10251809at2759"/>
<accession>A0A401TGK4</accession>
<evidence type="ECO:0000313" key="3">
    <source>
        <dbReference type="Proteomes" id="UP000287033"/>
    </source>
</evidence>